<protein>
    <submittedName>
        <fullName evidence="3">Uncharacterized protein</fullName>
    </submittedName>
</protein>
<name>A0A914VDU2_9BILA</name>
<dbReference type="WBParaSite" id="PSAMB.scaffold182size68474.g2944.t1">
    <property type="protein sequence ID" value="PSAMB.scaffold182size68474.g2944.t1"/>
    <property type="gene ID" value="PSAMB.scaffold182size68474.g2944"/>
</dbReference>
<feature type="compositionally biased region" description="Basic and acidic residues" evidence="1">
    <location>
        <begin position="170"/>
        <end position="181"/>
    </location>
</feature>
<evidence type="ECO:0000256" key="1">
    <source>
        <dbReference type="SAM" id="MobiDB-lite"/>
    </source>
</evidence>
<feature type="compositionally biased region" description="Basic and acidic residues" evidence="1">
    <location>
        <begin position="195"/>
        <end position="208"/>
    </location>
</feature>
<feature type="region of interest" description="Disordered" evidence="1">
    <location>
        <begin position="170"/>
        <end position="214"/>
    </location>
</feature>
<evidence type="ECO:0000313" key="2">
    <source>
        <dbReference type="Proteomes" id="UP000887566"/>
    </source>
</evidence>
<feature type="region of interest" description="Disordered" evidence="1">
    <location>
        <begin position="1"/>
        <end position="25"/>
    </location>
</feature>
<reference evidence="3" key="1">
    <citation type="submission" date="2022-11" db="UniProtKB">
        <authorList>
            <consortium name="WormBaseParasite"/>
        </authorList>
    </citation>
    <scope>IDENTIFICATION</scope>
</reference>
<evidence type="ECO:0000313" key="3">
    <source>
        <dbReference type="WBParaSite" id="PSAMB.scaffold182size68474.g2944.t1"/>
    </source>
</evidence>
<dbReference type="AlphaFoldDB" id="A0A914VDU2"/>
<sequence length="214" mass="22978">MQYDEAEAVATPLRVPPHGSRNARAATNNPETLLTTLDAYLIAQSNPFAAAWVGVQQRTARQPLVAARAHRLPPRPPPPPPSKQVGWLDLKRGGFAHGPTRTTVTAEHSGRTRRSTPWPAATRIKHAAVAAVHNGDNLARTNSSSVVEAAFYEAAFYSQARDAAALPKTKKLDGRHHDDNATRPIVCSSGALTDSRGRAEAERSRGEASEVAFA</sequence>
<keyword evidence="2" id="KW-1185">Reference proteome</keyword>
<organism evidence="2 3">
    <name type="scientific">Plectus sambesii</name>
    <dbReference type="NCBI Taxonomy" id="2011161"/>
    <lineage>
        <taxon>Eukaryota</taxon>
        <taxon>Metazoa</taxon>
        <taxon>Ecdysozoa</taxon>
        <taxon>Nematoda</taxon>
        <taxon>Chromadorea</taxon>
        <taxon>Plectida</taxon>
        <taxon>Plectina</taxon>
        <taxon>Plectoidea</taxon>
        <taxon>Plectidae</taxon>
        <taxon>Plectus</taxon>
    </lineage>
</organism>
<proteinExistence type="predicted"/>
<feature type="region of interest" description="Disordered" evidence="1">
    <location>
        <begin position="93"/>
        <end position="121"/>
    </location>
</feature>
<dbReference type="Proteomes" id="UP000887566">
    <property type="component" value="Unplaced"/>
</dbReference>
<accession>A0A914VDU2</accession>